<dbReference type="SUPFAM" id="SSF54427">
    <property type="entry name" value="NTF2-like"/>
    <property type="match status" value="1"/>
</dbReference>
<evidence type="ECO:0000259" key="1">
    <source>
        <dbReference type="Pfam" id="PF13474"/>
    </source>
</evidence>
<comment type="caution">
    <text evidence="2">The sequence shown here is derived from an EMBL/GenBank/DDBJ whole genome shotgun (WGS) entry which is preliminary data.</text>
</comment>
<accession>A0A0F9QSL6</accession>
<sequence>MLIKSFNLKILLLLIFSTVSSFTVSAHDDEKYSKKGKAFVNVDSEAAKTVSLFHASLKQGNREAARKLLADDVIIFEGGSVERSADEYAKHHMIADMKFLSAVNSELLEHQVYTNGDIAYSISRSKTQGKYKGKDIKSMGMESITLKNTDTGWKITHIHWSN</sequence>
<dbReference type="Gene3D" id="3.10.450.50">
    <property type="match status" value="1"/>
</dbReference>
<dbReference type="InterPro" id="IPR032710">
    <property type="entry name" value="NTF2-like_dom_sf"/>
</dbReference>
<dbReference type="InterPro" id="IPR037401">
    <property type="entry name" value="SnoaL-like"/>
</dbReference>
<evidence type="ECO:0000313" key="2">
    <source>
        <dbReference type="EMBL" id="KKN16101.1"/>
    </source>
</evidence>
<proteinExistence type="predicted"/>
<feature type="domain" description="SnoaL-like" evidence="1">
    <location>
        <begin position="50"/>
        <end position="161"/>
    </location>
</feature>
<dbReference type="AlphaFoldDB" id="A0A0F9QSL6"/>
<reference evidence="2" key="1">
    <citation type="journal article" date="2015" name="Nature">
        <title>Complex archaea that bridge the gap between prokaryotes and eukaryotes.</title>
        <authorList>
            <person name="Spang A."/>
            <person name="Saw J.H."/>
            <person name="Jorgensen S.L."/>
            <person name="Zaremba-Niedzwiedzka K."/>
            <person name="Martijn J."/>
            <person name="Lind A.E."/>
            <person name="van Eijk R."/>
            <person name="Schleper C."/>
            <person name="Guy L."/>
            <person name="Ettema T.J."/>
        </authorList>
    </citation>
    <scope>NUCLEOTIDE SEQUENCE</scope>
</reference>
<name>A0A0F9QSL6_9ZZZZ</name>
<protein>
    <recommendedName>
        <fullName evidence="1">SnoaL-like domain-containing protein</fullName>
    </recommendedName>
</protein>
<dbReference type="Pfam" id="PF13474">
    <property type="entry name" value="SnoaL_3"/>
    <property type="match status" value="1"/>
</dbReference>
<gene>
    <name evidence="2" type="ORF">LCGC14_0979310</name>
</gene>
<dbReference type="EMBL" id="LAZR01003648">
    <property type="protein sequence ID" value="KKN16101.1"/>
    <property type="molecule type" value="Genomic_DNA"/>
</dbReference>
<organism evidence="2">
    <name type="scientific">marine sediment metagenome</name>
    <dbReference type="NCBI Taxonomy" id="412755"/>
    <lineage>
        <taxon>unclassified sequences</taxon>
        <taxon>metagenomes</taxon>
        <taxon>ecological metagenomes</taxon>
    </lineage>
</organism>